<organism evidence="2 3">
    <name type="scientific">Paramecium octaurelia</name>
    <dbReference type="NCBI Taxonomy" id="43137"/>
    <lineage>
        <taxon>Eukaryota</taxon>
        <taxon>Sar</taxon>
        <taxon>Alveolata</taxon>
        <taxon>Ciliophora</taxon>
        <taxon>Intramacronucleata</taxon>
        <taxon>Oligohymenophorea</taxon>
        <taxon>Peniculida</taxon>
        <taxon>Parameciidae</taxon>
        <taxon>Paramecium</taxon>
    </lineage>
</organism>
<evidence type="ECO:0000313" key="2">
    <source>
        <dbReference type="EMBL" id="CAD8161474.1"/>
    </source>
</evidence>
<dbReference type="EMBL" id="CAJJDP010000040">
    <property type="protein sequence ID" value="CAD8161474.1"/>
    <property type="molecule type" value="Genomic_DNA"/>
</dbReference>
<name>A0A8S1UAW5_PAROT</name>
<sequence>MSHITITTLILFKLLQVVHLKLSQSTYYFFENEYIPTHFPVISIPLDFDISNQSQIQSLVQEQNLTEEYKYSITPKAKLFSLIKSEKQDIEIVQLEDQKLTFLYQIKNYLSNNQLLINLSNYSIPLTGQNCFSLFYLKEESYLLICKIPENKIAIQILNLNQQSSPLNFTTKALNVQDYNPLCEFETNFEYSLLVIFEKNCPHQKLETFFIDENNQEIINQTNFILEEYNKSNQLITKINICSSTILQIQTNNESLILDLKSLDLLNILLFDQKYYSNVFQCIELPIVQVRDNQLRFNKFSFNVSTEGFIQGFLLNQIFILQKNDHVIVYYSDNLQIVIRNSFQQFFSLSNLPYTLGVTEKGDLLIYRIKIPRLSFTYQNSSKSLILEYQRQSKNYIELLDQQILDLQILSESQPKFLIKNNTEFIGISEASRLQFLLNQIQMSLPLQIKQLYINEKLINFYEETRQLGCNIDIGNLNQIFIIISLGDDSFLILYIQNDATQIVITRCAKGTLQIIKKIKFAKGFINIINFNQNQFCVVQENSLRIYKFQNQQLLGKYYTFNHTIIAASNLNNANILGLVFKDCNQISYFIDNDDLQIHEIKSQYLECNGNKQQKSELFFITEHQIFFKNQELYQEQLILKETIIKAEVMLHFRKILLFTQYQQKLKIQHFSFFSYELQFLYDCPLYNYTLKIPLNYKLQGPLLSVLAENSQQQSVLLVYNTNNEAINSLIQVIELDQDHIHFDFIFGSQNLLYYYYQNAFQIRELGTYTIIFQNSIKQISAFKELNYNFTFGTPILNEIINYNFTVKHINNDYNIMLIQNDTLRLNSNNILDMSNIFSNIISIEVVSQNYQLIRPLTFTNEKMTCELYQNNCCFNQNQLKCFKNNQIFVYKSPDLRCYVIAIYFNDSHSECTIICYANLRYQMIMISFQNYYQSIKPQMYEQKILEDPEFQHYINVDDLEIIFADRDLVIVKPGKTNQIFVILKLQQGQQLGFNYSNRENTLLSVSRIKDDYYVFLQQSQDNILYSIVTINVNRTNERQQIFYKKQIQDQMCISNSQFIDASEEIKQLLPIYFHKIKTIETTLVDDVLVIELLMLFEIQFGFVIRIRMDTIKYGICQIDVLQTLRYPHNSQLSQIFYVNKDYIIISIIRFNIRSLILYDRFQDKNLSLIHSIDAFPENNYKKIEQFNNSHLALVILSNIFYEVQIIALSQYKLECINKCNLAATLILKNEVSNLTITVQNNNTENPLQYNIRLITIIFDLISISLFLQFGKKKQKMV</sequence>
<feature type="chain" id="PRO_5035718229" description="Transmembrane protein" evidence="1">
    <location>
        <begin position="24"/>
        <end position="1278"/>
    </location>
</feature>
<keyword evidence="1" id="KW-0732">Signal</keyword>
<evidence type="ECO:0008006" key="4">
    <source>
        <dbReference type="Google" id="ProtNLM"/>
    </source>
</evidence>
<dbReference type="OrthoDB" id="309711at2759"/>
<proteinExistence type="predicted"/>
<dbReference type="AlphaFoldDB" id="A0A8S1UAW5"/>
<dbReference type="Proteomes" id="UP000683925">
    <property type="component" value="Unassembled WGS sequence"/>
</dbReference>
<evidence type="ECO:0000256" key="1">
    <source>
        <dbReference type="SAM" id="SignalP"/>
    </source>
</evidence>
<reference evidence="2" key="1">
    <citation type="submission" date="2021-01" db="EMBL/GenBank/DDBJ databases">
        <authorList>
            <consortium name="Genoscope - CEA"/>
            <person name="William W."/>
        </authorList>
    </citation>
    <scope>NUCLEOTIDE SEQUENCE</scope>
</reference>
<gene>
    <name evidence="2" type="ORF">POCTA_138.1.T0400047</name>
</gene>
<comment type="caution">
    <text evidence="2">The sequence shown here is derived from an EMBL/GenBank/DDBJ whole genome shotgun (WGS) entry which is preliminary data.</text>
</comment>
<protein>
    <recommendedName>
        <fullName evidence="4">Transmembrane protein</fullName>
    </recommendedName>
</protein>
<dbReference type="OMA" id="ESYLLIC"/>
<accession>A0A8S1UAW5</accession>
<keyword evidence="3" id="KW-1185">Reference proteome</keyword>
<evidence type="ECO:0000313" key="3">
    <source>
        <dbReference type="Proteomes" id="UP000683925"/>
    </source>
</evidence>
<feature type="signal peptide" evidence="1">
    <location>
        <begin position="1"/>
        <end position="23"/>
    </location>
</feature>